<dbReference type="Gene3D" id="1.20.1250.20">
    <property type="entry name" value="MFS general substrate transporter like domains"/>
    <property type="match status" value="2"/>
</dbReference>
<feature type="transmembrane region" description="Helical" evidence="10">
    <location>
        <begin position="463"/>
        <end position="484"/>
    </location>
</feature>
<comment type="caution">
    <text evidence="12">The sequence shown here is derived from an EMBL/GenBank/DDBJ whole genome shotgun (WGS) entry which is preliminary data.</text>
</comment>
<comment type="similarity">
    <text evidence="9">Belongs to the major facilitator superfamily. Sodium/anion cotransporter (TC 2.A.1.14) family.</text>
</comment>
<keyword evidence="13" id="KW-1185">Reference proteome</keyword>
<name>A0A9D5BZ26_9LILI</name>
<reference evidence="12" key="2">
    <citation type="journal article" date="2022" name="Hortic Res">
        <title>The genome of Dioscorea zingiberensis sheds light on the biosynthesis, origin and evolution of the medicinally important diosgenin saponins.</title>
        <authorList>
            <person name="Li Y."/>
            <person name="Tan C."/>
            <person name="Li Z."/>
            <person name="Guo J."/>
            <person name="Li S."/>
            <person name="Chen X."/>
            <person name="Wang C."/>
            <person name="Dai X."/>
            <person name="Yang H."/>
            <person name="Song W."/>
            <person name="Hou L."/>
            <person name="Xu J."/>
            <person name="Tong Z."/>
            <person name="Xu A."/>
            <person name="Yuan X."/>
            <person name="Wang W."/>
            <person name="Yang Q."/>
            <person name="Chen L."/>
            <person name="Sun Z."/>
            <person name="Wang K."/>
            <person name="Pan B."/>
            <person name="Chen J."/>
            <person name="Bao Y."/>
            <person name="Liu F."/>
            <person name="Qi X."/>
            <person name="Gang D.R."/>
            <person name="Wen J."/>
            <person name="Li J."/>
        </authorList>
    </citation>
    <scope>NUCLEOTIDE SEQUENCE</scope>
    <source>
        <strain evidence="12">Dzin_1.0</strain>
    </source>
</reference>
<evidence type="ECO:0000256" key="7">
    <source>
        <dbReference type="ARBA" id="ARBA00023136"/>
    </source>
</evidence>
<keyword evidence="3" id="KW-0934">Plastid</keyword>
<evidence type="ECO:0000313" key="12">
    <source>
        <dbReference type="EMBL" id="KAJ0963561.1"/>
    </source>
</evidence>
<feature type="transmembrane region" description="Helical" evidence="10">
    <location>
        <begin position="356"/>
        <end position="375"/>
    </location>
</feature>
<comment type="function">
    <text evidence="8">Probable anion transporter.</text>
</comment>
<dbReference type="CDD" id="cd17380">
    <property type="entry name" value="MFS_SLC17A9_like"/>
    <property type="match status" value="1"/>
</dbReference>
<dbReference type="AlphaFoldDB" id="A0A9D5BZ26"/>
<dbReference type="GO" id="GO:0005315">
    <property type="term" value="F:phosphate transmembrane transporter activity"/>
    <property type="evidence" value="ECO:0007669"/>
    <property type="project" value="UniProtKB-ARBA"/>
</dbReference>
<evidence type="ECO:0000313" key="13">
    <source>
        <dbReference type="Proteomes" id="UP001085076"/>
    </source>
</evidence>
<keyword evidence="2" id="KW-0150">Chloroplast</keyword>
<feature type="domain" description="Major facilitator superfamily (MFS) profile" evidence="11">
    <location>
        <begin position="204"/>
        <end position="608"/>
    </location>
</feature>
<keyword evidence="5" id="KW-0809">Transit peptide</keyword>
<feature type="transmembrane region" description="Helical" evidence="10">
    <location>
        <begin position="295"/>
        <end position="318"/>
    </location>
</feature>
<dbReference type="InterPro" id="IPR044777">
    <property type="entry name" value="SLC17A9-like"/>
</dbReference>
<reference evidence="12" key="1">
    <citation type="submission" date="2021-03" db="EMBL/GenBank/DDBJ databases">
        <authorList>
            <person name="Li Z."/>
            <person name="Yang C."/>
        </authorList>
    </citation>
    <scope>NUCLEOTIDE SEQUENCE</scope>
    <source>
        <strain evidence="12">Dzin_1.0</strain>
        <tissue evidence="12">Leaf</tissue>
    </source>
</reference>
<dbReference type="PANTHER" id="PTHR11662">
    <property type="entry name" value="SOLUTE CARRIER FAMILY 17"/>
    <property type="match status" value="1"/>
</dbReference>
<dbReference type="FunFam" id="1.20.1250.20:FF:000058">
    <property type="entry name" value="ascorbate transporter, chloroplastic isoform X1"/>
    <property type="match status" value="1"/>
</dbReference>
<evidence type="ECO:0000256" key="4">
    <source>
        <dbReference type="ARBA" id="ARBA00022692"/>
    </source>
</evidence>
<dbReference type="InterPro" id="IPR011701">
    <property type="entry name" value="MFS"/>
</dbReference>
<feature type="transmembrane region" description="Helical" evidence="10">
    <location>
        <begin position="246"/>
        <end position="263"/>
    </location>
</feature>
<dbReference type="SUPFAM" id="SSF103473">
    <property type="entry name" value="MFS general substrate transporter"/>
    <property type="match status" value="1"/>
</dbReference>
<dbReference type="EMBL" id="JAGGNH010000009">
    <property type="protein sequence ID" value="KAJ0963561.1"/>
    <property type="molecule type" value="Genomic_DNA"/>
</dbReference>
<proteinExistence type="inferred from homology"/>
<feature type="transmembrane region" description="Helical" evidence="10">
    <location>
        <begin position="422"/>
        <end position="443"/>
    </location>
</feature>
<evidence type="ECO:0000256" key="10">
    <source>
        <dbReference type="SAM" id="Phobius"/>
    </source>
</evidence>
<keyword evidence="4 10" id="KW-0812">Transmembrane</keyword>
<evidence type="ECO:0000256" key="1">
    <source>
        <dbReference type="ARBA" id="ARBA00004508"/>
    </source>
</evidence>
<accession>A0A9D5BZ26</accession>
<dbReference type="PANTHER" id="PTHR11662:SF255">
    <property type="entry name" value="ASCORBATE TRANSPORTER, CHLOROPLASTIC"/>
    <property type="match status" value="1"/>
</dbReference>
<dbReference type="GO" id="GO:0031969">
    <property type="term" value="C:chloroplast membrane"/>
    <property type="evidence" value="ECO:0007669"/>
    <property type="project" value="UniProtKB-SubCell"/>
</dbReference>
<keyword evidence="7 10" id="KW-0472">Membrane</keyword>
<dbReference type="PROSITE" id="PS50850">
    <property type="entry name" value="MFS"/>
    <property type="match status" value="1"/>
</dbReference>
<protein>
    <recommendedName>
        <fullName evidence="11">Major facilitator superfamily (MFS) profile domain-containing protein</fullName>
    </recommendedName>
</protein>
<evidence type="ECO:0000256" key="8">
    <source>
        <dbReference type="ARBA" id="ARBA00024302"/>
    </source>
</evidence>
<evidence type="ECO:0000259" key="11">
    <source>
        <dbReference type="PROSITE" id="PS50850"/>
    </source>
</evidence>
<dbReference type="Pfam" id="PF07690">
    <property type="entry name" value="MFS_1"/>
    <property type="match status" value="1"/>
</dbReference>
<evidence type="ECO:0000256" key="2">
    <source>
        <dbReference type="ARBA" id="ARBA00022528"/>
    </source>
</evidence>
<organism evidence="12 13">
    <name type="scientific">Dioscorea zingiberensis</name>
    <dbReference type="NCBI Taxonomy" id="325984"/>
    <lineage>
        <taxon>Eukaryota</taxon>
        <taxon>Viridiplantae</taxon>
        <taxon>Streptophyta</taxon>
        <taxon>Embryophyta</taxon>
        <taxon>Tracheophyta</taxon>
        <taxon>Spermatophyta</taxon>
        <taxon>Magnoliopsida</taxon>
        <taxon>Liliopsida</taxon>
        <taxon>Dioscoreales</taxon>
        <taxon>Dioscoreaceae</taxon>
        <taxon>Dioscorea</taxon>
    </lineage>
</organism>
<gene>
    <name evidence="12" type="ORF">J5N97_028683</name>
</gene>
<evidence type="ECO:0000256" key="5">
    <source>
        <dbReference type="ARBA" id="ARBA00022946"/>
    </source>
</evidence>
<comment type="subcellular location">
    <subcellularLocation>
        <location evidence="1">Plastid</location>
        <location evidence="1">Chloroplast membrane</location>
        <topology evidence="1">Multi-pass membrane protein</topology>
    </subcellularLocation>
</comment>
<evidence type="ECO:0000256" key="9">
    <source>
        <dbReference type="ARBA" id="ARBA00024362"/>
    </source>
</evidence>
<keyword evidence="6 10" id="KW-1133">Transmembrane helix</keyword>
<dbReference type="InterPro" id="IPR020846">
    <property type="entry name" value="MFS_dom"/>
</dbReference>
<feature type="transmembrane region" description="Helical" evidence="10">
    <location>
        <begin position="330"/>
        <end position="350"/>
    </location>
</feature>
<feature type="transmembrane region" description="Helical" evidence="10">
    <location>
        <begin position="584"/>
        <end position="603"/>
    </location>
</feature>
<sequence length="611" mass="66956">MAAGGIISSRNFGSVLTPPGRKYQLERTIGQGRKPCFCYAGGRSAAAGVLNNSSFSRVNPSQLKMRSLCLVRGHCALNKIVRTQEVSFLGEVGYTLSNSLTKNCDIKRRFSGRLECFLSSSISSKQLKLKKLDKLGVSDGKLSHREHRLAIRTRAGYKSGEYDITGQPMDSLDSADVPNDAILLDADVNGISPWWEQFPKRWVIVLLCFTAFLLCNMDRVNMSIAILPMSSEFNWNSATVGLIQSSFFWGYLLTQIVGGIWADKIGGKRVLGFGVVWWSIATVLTPFAAKLGLPFLLIMRAFMGIGEGVAMPAMNNILSKWIPVSERSRSLALVYSGMYLGSVTGLAFSPVLINRFGWPSVFYAFGSLGSLWFALWQSKAYSSPQEDPDLSKDERKLILGGSVSKEPVSSIPWKLILSKGPVWALIISHFCHNWGTFILLTWMPTYYNQVLKFNLTESGLLCVLPWLTMAFFANVGGWIADTLVGKGLSITTVRKIMQSIGFLGPAFFLTQLSHVRTPALAVLCMACSQGSDAFSQSGLYSNHQDIGPRYSGVLLGLSNTAGVLAGVFGTAATGYILQRGSWNDVFKVSVALYIIGTLVWNLFSTGEKILD</sequence>
<dbReference type="FunFam" id="1.20.1250.20:FF:000086">
    <property type="entry name" value="ascorbate transporter, chloroplastic isoform X2"/>
    <property type="match status" value="1"/>
</dbReference>
<feature type="transmembrane region" description="Helical" evidence="10">
    <location>
        <begin position="202"/>
        <end position="226"/>
    </location>
</feature>
<feature type="transmembrane region" description="Helical" evidence="10">
    <location>
        <begin position="270"/>
        <end position="289"/>
    </location>
</feature>
<dbReference type="Proteomes" id="UP001085076">
    <property type="component" value="Miscellaneous, Linkage group lg09"/>
</dbReference>
<dbReference type="InterPro" id="IPR036259">
    <property type="entry name" value="MFS_trans_sf"/>
</dbReference>
<dbReference type="OrthoDB" id="2250022at2759"/>
<feature type="transmembrane region" description="Helical" evidence="10">
    <location>
        <begin position="553"/>
        <end position="577"/>
    </location>
</feature>
<evidence type="ECO:0000256" key="3">
    <source>
        <dbReference type="ARBA" id="ARBA00022640"/>
    </source>
</evidence>
<evidence type="ECO:0000256" key="6">
    <source>
        <dbReference type="ARBA" id="ARBA00022989"/>
    </source>
</evidence>
<dbReference type="InterPro" id="IPR050382">
    <property type="entry name" value="MFS_Na/Anion_cotransporter"/>
</dbReference>